<name>C3Z0D5_BRAFL</name>
<keyword evidence="2" id="KW-0963">Cytoplasm</keyword>
<reference evidence="6" key="1">
    <citation type="journal article" date="2008" name="Nature">
        <title>The amphioxus genome and the evolution of the chordate karyotype.</title>
        <authorList>
            <consortium name="US DOE Joint Genome Institute (JGI-PGF)"/>
            <person name="Putnam N.H."/>
            <person name="Butts T."/>
            <person name="Ferrier D.E.K."/>
            <person name="Furlong R.F."/>
            <person name="Hellsten U."/>
            <person name="Kawashima T."/>
            <person name="Robinson-Rechavi M."/>
            <person name="Shoguchi E."/>
            <person name="Terry A."/>
            <person name="Yu J.-K."/>
            <person name="Benito-Gutierrez E.L."/>
            <person name="Dubchak I."/>
            <person name="Garcia-Fernandez J."/>
            <person name="Gibson-Brown J.J."/>
            <person name="Grigoriev I.V."/>
            <person name="Horton A.C."/>
            <person name="de Jong P.J."/>
            <person name="Jurka J."/>
            <person name="Kapitonov V.V."/>
            <person name="Kohara Y."/>
            <person name="Kuroki Y."/>
            <person name="Lindquist E."/>
            <person name="Lucas S."/>
            <person name="Osoegawa K."/>
            <person name="Pennacchio L.A."/>
            <person name="Salamov A.A."/>
            <person name="Satou Y."/>
            <person name="Sauka-Spengler T."/>
            <person name="Schmutz J."/>
            <person name="Shin-I T."/>
            <person name="Toyoda A."/>
            <person name="Bronner-Fraser M."/>
            <person name="Fujiyama A."/>
            <person name="Holland L.Z."/>
            <person name="Holland P.W.H."/>
            <person name="Satoh N."/>
            <person name="Rokhsar D.S."/>
        </authorList>
    </citation>
    <scope>NUCLEOTIDE SEQUENCE [LARGE SCALE GENOMIC DNA]</scope>
    <source>
        <strain evidence="6">S238N-H82</strain>
        <tissue evidence="6">Testes</tissue>
    </source>
</reference>
<evidence type="ECO:0000256" key="3">
    <source>
        <dbReference type="ARBA" id="ARBA00022553"/>
    </source>
</evidence>
<feature type="non-terminal residue" evidence="6">
    <location>
        <position position="1"/>
    </location>
</feature>
<dbReference type="STRING" id="7739.C3Z0D5"/>
<dbReference type="InterPro" id="IPR036179">
    <property type="entry name" value="Ig-like_dom_sf"/>
</dbReference>
<keyword evidence="4" id="KW-1015">Disulfide bond</keyword>
<evidence type="ECO:0000256" key="2">
    <source>
        <dbReference type="ARBA" id="ARBA00022490"/>
    </source>
</evidence>
<evidence type="ECO:0000259" key="5">
    <source>
        <dbReference type="PROSITE" id="PS50835"/>
    </source>
</evidence>
<keyword evidence="3" id="KW-0597">Phosphoprotein</keyword>
<protein>
    <recommendedName>
        <fullName evidence="5">Ig-like domain-containing protein</fullName>
    </recommendedName>
</protein>
<dbReference type="EMBL" id="GG666568">
    <property type="protein sequence ID" value="EEN53983.1"/>
    <property type="molecule type" value="Genomic_DNA"/>
</dbReference>
<dbReference type="InterPro" id="IPR003599">
    <property type="entry name" value="Ig_sub"/>
</dbReference>
<dbReference type="InterPro" id="IPR007110">
    <property type="entry name" value="Ig-like_dom"/>
</dbReference>
<feature type="domain" description="Ig-like" evidence="5">
    <location>
        <begin position="444"/>
        <end position="523"/>
    </location>
</feature>
<feature type="domain" description="Ig-like" evidence="5">
    <location>
        <begin position="1066"/>
        <end position="1147"/>
    </location>
</feature>
<feature type="domain" description="Ig-like" evidence="5">
    <location>
        <begin position="892"/>
        <end position="972"/>
    </location>
</feature>
<dbReference type="FunFam" id="2.60.40.10:FF:000214">
    <property type="entry name" value="titin isoform X1"/>
    <property type="match status" value="14"/>
</dbReference>
<dbReference type="PROSITE" id="PS50835">
    <property type="entry name" value="IG_LIKE"/>
    <property type="match status" value="14"/>
</dbReference>
<organism>
    <name type="scientific">Branchiostoma floridae</name>
    <name type="common">Florida lancelet</name>
    <name type="synonym">Amphioxus</name>
    <dbReference type="NCBI Taxonomy" id="7739"/>
    <lineage>
        <taxon>Eukaryota</taxon>
        <taxon>Metazoa</taxon>
        <taxon>Chordata</taxon>
        <taxon>Cephalochordata</taxon>
        <taxon>Leptocardii</taxon>
        <taxon>Amphioxiformes</taxon>
        <taxon>Branchiostomatidae</taxon>
        <taxon>Branchiostoma</taxon>
    </lineage>
</organism>
<dbReference type="InterPro" id="IPR013098">
    <property type="entry name" value="Ig_I-set"/>
</dbReference>
<feature type="domain" description="Ig-like" evidence="5">
    <location>
        <begin position="1152"/>
        <end position="1236"/>
    </location>
</feature>
<dbReference type="SUPFAM" id="SSF48726">
    <property type="entry name" value="Immunoglobulin"/>
    <property type="match status" value="17"/>
</dbReference>
<dbReference type="eggNOG" id="KOG0613">
    <property type="taxonomic scope" value="Eukaryota"/>
</dbReference>
<dbReference type="InterPro" id="IPR013783">
    <property type="entry name" value="Ig-like_fold"/>
</dbReference>
<comment type="subcellular location">
    <subcellularLocation>
        <location evidence="1">Cytoplasm</location>
    </subcellularLocation>
</comment>
<dbReference type="GO" id="GO:0005737">
    <property type="term" value="C:cytoplasm"/>
    <property type="evidence" value="ECO:0007669"/>
    <property type="project" value="UniProtKB-SubCell"/>
</dbReference>
<feature type="domain" description="Ig-like" evidence="5">
    <location>
        <begin position="105"/>
        <end position="169"/>
    </location>
</feature>
<evidence type="ECO:0000256" key="1">
    <source>
        <dbReference type="ARBA" id="ARBA00004496"/>
    </source>
</evidence>
<feature type="domain" description="Ig-like" evidence="5">
    <location>
        <begin position="978"/>
        <end position="1058"/>
    </location>
</feature>
<dbReference type="InParanoid" id="C3Z0D5"/>
<gene>
    <name evidence="6" type="ORF">BRAFLDRAFT_133717</name>
</gene>
<feature type="domain" description="Ig-like" evidence="5">
    <location>
        <begin position="793"/>
        <end position="880"/>
    </location>
</feature>
<dbReference type="Pfam" id="PF07679">
    <property type="entry name" value="I-set"/>
    <property type="match status" value="15"/>
</dbReference>
<feature type="domain" description="Ig-like" evidence="5">
    <location>
        <begin position="5"/>
        <end position="85"/>
    </location>
</feature>
<dbReference type="CDD" id="cd00096">
    <property type="entry name" value="Ig"/>
    <property type="match status" value="1"/>
</dbReference>
<sequence length="1470" mass="169167">VDFCPGLEDQYAIEQDAQAQFSCKMTQPDAEATWFRGDQKLENNEKYEILVDGYDHTLVIKDIQLKDETSYSCASKHRKTTAKLFVEGTDKIAAYAIEYDPQAQFSCKMNKPDAEATWYKDEEKLENSEKYQITVNGYDHALVIRDIRQEDDTSYSCASKHRKTTAKLIVGGTKISPPEFSDFAIEYDPQAQFSCRMNKPDAEATWYRDEEKLENSEKYQIIVNGYDHALVIRDIRQEDDTSYSCASKHRKTTAKLIVGELVDFSPVLEDQYALEHDAQAQFFCKMTQPDAKATWYKGEEKIRPSEKYHILVDGYEHTLIIKDIRLEDETSYSCESKHRKTNAKLFVEALLEFCPGLEDQYAIEYDAQAQFSCKMTQPDAEVTWYRGDDKIENSDKYEILLDGHDHYLIIKDIRMEDHTSYSCESKHRKTTANLFVEELVDFCPGLEDQYAIEYDAQAQFSCKMTKPNAEATWYKGDQKLENSDKYEITVDGQDHSLIIKDIRMDDDTVYSCESKHRKTSALLFVEGLVDLSQGLTDQYAVEGDASAVFACEMSTADSAATWYREEDVLEPSEKYEIRADGNIHRLVIKDIKTVDETNYSCASKHRKTTANLHVEALLDFCPGLEDQYAIEYDAQAQFSCKMTLPNAEATWYRDDEKIENSEKYEILVDGQVHSLTIKDIRLDDDTSYSCASKHRKTTAKLFVEALADFRQGLEDQHAVEGDEKAQFSCEMSVFDSPATWYREETKLEASDKYHLEQDGNFHYLTIKDVVKEDQTAYSCESKHRKTTANLYVEALIFFEQGLEDQYAIEGDAKSTFTCEMSQPGESAKWYKDEDELQENDKYKMTAVGNLHTLVIHDIVIDDQTMYSCASRHRKTSAKLYVEGIFCVIDFEPGLEDQYAVEFDKQAKFSCRMTQADAEATWYREEEVLEPSDKYEIVRDGHEHHLIIKDIKLEDQTTYSCASKHRKTTANLFVEGIFPGLEDQYAVEADPKAQFTCTMTKAHADATWYREDTVLEASDKYEMLVDGQVHHLIIHDILLTDQTAYSCASKHNKTTANLFVEALIDFPSKLKDQYAIEGDAKSVFSCQMTAANSDCTWYREDEKLEPSDKYEFSVDGYVYMLVIKDVRREDQTYYSCASKHRKTTANLYVEVLHKFTQGMDDQRAVEGDVEAAFTCLLSEEDAKVQWYCEGQQLEPSDKFEMAVDGKVQELIVKNIVLEDETEYTCMSKDDSTTAMLYVEALPIDVVRNLHDVEIYEAETANFEIELSRPLPVFKWFKKGQELQATDDISIEQDERTYKLELRNCVLSDMGTITFEAGPLKPTAMLIVKALPVEIVRELDDQEVFETETAGFDIELNRSVAEYRWYKKGEILEANDDVKMEQEGPTYKLFLRNCLLKDIGNVKFETGNLKSSAILMVKAIPVDVIRDLEDQEVWEKETATFEVELSQPVSDFHWIQKKEELHPSARVEFQTD</sequence>
<dbReference type="SMART" id="SM00408">
    <property type="entry name" value="IGc2"/>
    <property type="match status" value="13"/>
</dbReference>
<feature type="domain" description="Ig-like" evidence="5">
    <location>
        <begin position="622"/>
        <end position="702"/>
    </location>
</feature>
<evidence type="ECO:0000313" key="6">
    <source>
        <dbReference type="EMBL" id="EEN53983.1"/>
    </source>
</evidence>
<feature type="domain" description="Ig-like" evidence="5">
    <location>
        <begin position="704"/>
        <end position="791"/>
    </location>
</feature>
<dbReference type="PANTHER" id="PTHR35971:SF5">
    <property type="entry name" value="OBSCURIN LIKE CYTOSKELETAL ADAPTOR 1"/>
    <property type="match status" value="1"/>
</dbReference>
<accession>C3Z0D5</accession>
<evidence type="ECO:0000256" key="4">
    <source>
        <dbReference type="ARBA" id="ARBA00023157"/>
    </source>
</evidence>
<feature type="domain" description="Ig-like" evidence="5">
    <location>
        <begin position="266"/>
        <end position="346"/>
    </location>
</feature>
<feature type="non-terminal residue" evidence="6">
    <location>
        <position position="1470"/>
    </location>
</feature>
<dbReference type="InterPro" id="IPR052385">
    <property type="entry name" value="Obscurin/Obscurin-like_Reg"/>
</dbReference>
<dbReference type="Gene3D" id="2.60.40.10">
    <property type="entry name" value="Immunoglobulins"/>
    <property type="match status" value="17"/>
</dbReference>
<feature type="domain" description="Ig-like" evidence="5">
    <location>
        <begin position="178"/>
        <end position="257"/>
    </location>
</feature>
<dbReference type="InterPro" id="IPR003598">
    <property type="entry name" value="Ig_sub2"/>
</dbReference>
<feature type="domain" description="Ig-like" evidence="5">
    <location>
        <begin position="526"/>
        <end position="613"/>
    </location>
</feature>
<dbReference type="PANTHER" id="PTHR35971">
    <property type="entry name" value="SI:DKEY-31G6.6"/>
    <property type="match status" value="1"/>
</dbReference>
<proteinExistence type="predicted"/>
<feature type="domain" description="Ig-like" evidence="5">
    <location>
        <begin position="355"/>
        <end position="435"/>
    </location>
</feature>
<dbReference type="SMART" id="SM00409">
    <property type="entry name" value="IG"/>
    <property type="match status" value="16"/>
</dbReference>